<accession>A0A3F3QGT5</accession>
<name>A0A3F3QGT5_9EURO</name>
<dbReference type="AlphaFoldDB" id="A0A3F3QGT5"/>
<dbReference type="GeneID" id="38132742"/>
<dbReference type="EMBL" id="KZ852033">
    <property type="protein sequence ID" value="RDH38488.1"/>
    <property type="molecule type" value="Genomic_DNA"/>
</dbReference>
<dbReference type="Proteomes" id="UP000253729">
    <property type="component" value="Unassembled WGS sequence"/>
</dbReference>
<dbReference type="RefSeq" id="XP_026631510.1">
    <property type="nucleotide sequence ID" value="XM_026764386.1"/>
</dbReference>
<protein>
    <submittedName>
        <fullName evidence="2">Uncharacterized protein</fullName>
    </submittedName>
</protein>
<keyword evidence="1" id="KW-0812">Transmembrane</keyword>
<keyword evidence="1" id="KW-1133">Transmembrane helix</keyword>
<keyword evidence="1" id="KW-0472">Membrane</keyword>
<feature type="transmembrane region" description="Helical" evidence="1">
    <location>
        <begin position="40"/>
        <end position="63"/>
    </location>
</feature>
<evidence type="ECO:0000313" key="2">
    <source>
        <dbReference type="EMBL" id="RDH38488.1"/>
    </source>
</evidence>
<evidence type="ECO:0000256" key="1">
    <source>
        <dbReference type="SAM" id="Phobius"/>
    </source>
</evidence>
<evidence type="ECO:0000313" key="3">
    <source>
        <dbReference type="Proteomes" id="UP000253729"/>
    </source>
</evidence>
<keyword evidence="3" id="KW-1185">Reference proteome</keyword>
<proteinExistence type="predicted"/>
<organism evidence="2 3">
    <name type="scientific">Aspergillus welwitschiae</name>
    <dbReference type="NCBI Taxonomy" id="1341132"/>
    <lineage>
        <taxon>Eukaryota</taxon>
        <taxon>Fungi</taxon>
        <taxon>Dikarya</taxon>
        <taxon>Ascomycota</taxon>
        <taxon>Pezizomycotina</taxon>
        <taxon>Eurotiomycetes</taxon>
        <taxon>Eurotiomycetidae</taxon>
        <taxon>Eurotiales</taxon>
        <taxon>Aspergillaceae</taxon>
        <taxon>Aspergillus</taxon>
        <taxon>Aspergillus subgen. Circumdati</taxon>
    </lineage>
</organism>
<gene>
    <name evidence="2" type="ORF">BDQ94DRAFT_133977</name>
</gene>
<reference evidence="2 3" key="1">
    <citation type="submission" date="2018-07" db="EMBL/GenBank/DDBJ databases">
        <title>The genomes of Aspergillus section Nigri reveals drivers in fungal speciation.</title>
        <authorList>
            <consortium name="DOE Joint Genome Institute"/>
            <person name="Vesth T.C."/>
            <person name="Nybo J."/>
            <person name="Theobald S."/>
            <person name="Brandl J."/>
            <person name="Frisvad J.C."/>
            <person name="Nielsen K.F."/>
            <person name="Lyhne E.K."/>
            <person name="Kogle M.E."/>
            <person name="Kuo A."/>
            <person name="Riley R."/>
            <person name="Clum A."/>
            <person name="Nolan M."/>
            <person name="Lipzen A."/>
            <person name="Salamov A."/>
            <person name="Henrissat B."/>
            <person name="Wiebenga A."/>
            <person name="De vries R.P."/>
            <person name="Grigoriev I.V."/>
            <person name="Mortensen U.H."/>
            <person name="Andersen M.R."/>
            <person name="Baker S.E."/>
        </authorList>
    </citation>
    <scope>NUCLEOTIDE SEQUENCE [LARGE SCALE GENOMIC DNA]</scope>
    <source>
        <strain evidence="2 3">CBS 139.54b</strain>
    </source>
</reference>
<sequence length="64" mass="7092">MLYFPLIIPKIAFLMLIYTDERTAFSGVFVANIGCTDVLLFPWLLAGFLALWLTVGGTFLGYVG</sequence>